<dbReference type="Gene3D" id="1.25.40.10">
    <property type="entry name" value="Tetratricopeptide repeat domain"/>
    <property type="match status" value="3"/>
</dbReference>
<keyword evidence="5" id="KW-1185">Reference proteome</keyword>
<dbReference type="Pfam" id="PF13041">
    <property type="entry name" value="PPR_2"/>
    <property type="match status" value="1"/>
</dbReference>
<proteinExistence type="inferred from homology"/>
<dbReference type="InParanoid" id="A0A6I9U9E1"/>
<dbReference type="PROSITE" id="PS51375">
    <property type="entry name" value="PPR"/>
    <property type="match status" value="1"/>
</dbReference>
<evidence type="ECO:0000313" key="5">
    <source>
        <dbReference type="Proteomes" id="UP000504604"/>
    </source>
</evidence>
<feature type="transmembrane region" description="Helical" evidence="4">
    <location>
        <begin position="13"/>
        <end position="31"/>
    </location>
</feature>
<keyword evidence="4" id="KW-1133">Transmembrane helix</keyword>
<comment type="similarity">
    <text evidence="1">Belongs to the PPR family. P subfamily.</text>
</comment>
<evidence type="ECO:0000313" key="6">
    <source>
        <dbReference type="RefSeq" id="XP_011096148.1"/>
    </source>
</evidence>
<feature type="repeat" description="PPR" evidence="3">
    <location>
        <begin position="149"/>
        <end position="183"/>
    </location>
</feature>
<keyword evidence="4" id="KW-0472">Membrane</keyword>
<dbReference type="RefSeq" id="XP_011096148.1">
    <property type="nucleotide sequence ID" value="XM_011097846.1"/>
</dbReference>
<dbReference type="OrthoDB" id="185373at2759"/>
<name>A0A6I9U9E1_SESIN</name>
<keyword evidence="2" id="KW-0677">Repeat</keyword>
<accession>A0A6I9U9E1</accession>
<gene>
    <name evidence="6" type="primary">LOC105175411</name>
</gene>
<dbReference type="KEGG" id="sind:105175411"/>
<evidence type="ECO:0000256" key="4">
    <source>
        <dbReference type="SAM" id="Phobius"/>
    </source>
</evidence>
<dbReference type="Pfam" id="PF12854">
    <property type="entry name" value="PPR_1"/>
    <property type="match status" value="2"/>
</dbReference>
<organism evidence="5 6">
    <name type="scientific">Sesamum indicum</name>
    <name type="common">Oriental sesame</name>
    <name type="synonym">Sesamum orientale</name>
    <dbReference type="NCBI Taxonomy" id="4182"/>
    <lineage>
        <taxon>Eukaryota</taxon>
        <taxon>Viridiplantae</taxon>
        <taxon>Streptophyta</taxon>
        <taxon>Embryophyta</taxon>
        <taxon>Tracheophyta</taxon>
        <taxon>Spermatophyta</taxon>
        <taxon>Magnoliopsida</taxon>
        <taxon>eudicotyledons</taxon>
        <taxon>Gunneridae</taxon>
        <taxon>Pentapetalae</taxon>
        <taxon>asterids</taxon>
        <taxon>lamiids</taxon>
        <taxon>Lamiales</taxon>
        <taxon>Pedaliaceae</taxon>
        <taxon>Sesamum</taxon>
    </lineage>
</organism>
<sequence length="210" mass="24033">MNHCDDGDFGFKLGLRCYNMLLMLLARFLMINDMKCVYRDMLDDKAGLKPNTHTYTSFILGHCRRNDLGRANGMLDEARKILGTMRDNRPNVRTYNELISGFCEGKNVHKALLSQMLEEKISPDLCNLEKVDCSLALFERMVTESCLPNSYTYNVLINGLCKVKKLAEALEYLARMLEAGMKPTIVTYSIIIDQILKEFDFDSAYKVLTI</sequence>
<reference evidence="6" key="1">
    <citation type="submission" date="2025-08" db="UniProtKB">
        <authorList>
            <consortium name="RefSeq"/>
        </authorList>
    </citation>
    <scope>IDENTIFICATION</scope>
</reference>
<dbReference type="Proteomes" id="UP000504604">
    <property type="component" value="Linkage group LG12"/>
</dbReference>
<dbReference type="InterPro" id="IPR002885">
    <property type="entry name" value="PPR_rpt"/>
</dbReference>
<dbReference type="AlphaFoldDB" id="A0A6I9U9E1"/>
<dbReference type="PANTHER" id="PTHR47941">
    <property type="entry name" value="PENTATRICOPEPTIDE REPEAT-CONTAINING PROTEIN 3, MITOCHONDRIAL"/>
    <property type="match status" value="1"/>
</dbReference>
<keyword evidence="4" id="KW-0812">Transmembrane</keyword>
<dbReference type="NCBIfam" id="TIGR00756">
    <property type="entry name" value="PPR"/>
    <property type="match status" value="2"/>
</dbReference>
<dbReference type="InterPro" id="IPR011990">
    <property type="entry name" value="TPR-like_helical_dom_sf"/>
</dbReference>
<evidence type="ECO:0000256" key="3">
    <source>
        <dbReference type="PROSITE-ProRule" id="PRU00708"/>
    </source>
</evidence>
<evidence type="ECO:0000256" key="2">
    <source>
        <dbReference type="ARBA" id="ARBA00022737"/>
    </source>
</evidence>
<protein>
    <submittedName>
        <fullName evidence="6">Pentatricopeptide repeat-containing protein At5g65560</fullName>
    </submittedName>
</protein>
<evidence type="ECO:0000256" key="1">
    <source>
        <dbReference type="ARBA" id="ARBA00007626"/>
    </source>
</evidence>
<dbReference type="GeneID" id="105175411"/>